<dbReference type="SMART" id="SM00065">
    <property type="entry name" value="GAF"/>
    <property type="match status" value="1"/>
</dbReference>
<evidence type="ECO:0000256" key="1">
    <source>
        <dbReference type="ARBA" id="ARBA00013081"/>
    </source>
</evidence>
<gene>
    <name evidence="17" type="ORF">AB5J48_01080</name>
</gene>
<dbReference type="GO" id="GO:0016301">
    <property type="term" value="F:kinase activity"/>
    <property type="evidence" value="ECO:0007669"/>
    <property type="project" value="UniProtKB-KW"/>
</dbReference>
<dbReference type="SUPFAM" id="SSF81606">
    <property type="entry name" value="PP2C-like"/>
    <property type="match status" value="1"/>
</dbReference>
<evidence type="ECO:0000256" key="4">
    <source>
        <dbReference type="ARBA" id="ARBA00022723"/>
    </source>
</evidence>
<evidence type="ECO:0000256" key="9">
    <source>
        <dbReference type="ARBA" id="ARBA00022842"/>
    </source>
</evidence>
<dbReference type="InterPro" id="IPR013767">
    <property type="entry name" value="PAS_fold"/>
</dbReference>
<dbReference type="PANTHER" id="PTHR43156:SF2">
    <property type="entry name" value="STAGE II SPORULATION PROTEIN E"/>
    <property type="match status" value="1"/>
</dbReference>
<keyword evidence="2" id="KW-0597">Phosphoprotein</keyword>
<dbReference type="GO" id="GO:0005524">
    <property type="term" value="F:ATP binding"/>
    <property type="evidence" value="ECO:0007669"/>
    <property type="project" value="UniProtKB-KW"/>
</dbReference>
<evidence type="ECO:0000256" key="10">
    <source>
        <dbReference type="ARBA" id="ARBA00022912"/>
    </source>
</evidence>
<dbReference type="Pfam" id="PF07228">
    <property type="entry name" value="SpoIIE"/>
    <property type="match status" value="1"/>
</dbReference>
<keyword evidence="5" id="KW-0547">Nucleotide-binding</keyword>
<evidence type="ECO:0000256" key="6">
    <source>
        <dbReference type="ARBA" id="ARBA00022777"/>
    </source>
</evidence>
<evidence type="ECO:0000256" key="5">
    <source>
        <dbReference type="ARBA" id="ARBA00022741"/>
    </source>
</evidence>
<dbReference type="CDD" id="cd00130">
    <property type="entry name" value="PAS"/>
    <property type="match status" value="1"/>
</dbReference>
<dbReference type="FunFam" id="3.60.40.10:FF:000005">
    <property type="entry name" value="Serine/threonine protein phosphatase"/>
    <property type="match status" value="1"/>
</dbReference>
<keyword evidence="3" id="KW-0808">Transferase</keyword>
<dbReference type="Gene3D" id="3.30.450.20">
    <property type="entry name" value="PAS domain"/>
    <property type="match status" value="1"/>
</dbReference>
<dbReference type="SMART" id="SM00331">
    <property type="entry name" value="PP2C_SIG"/>
    <property type="match status" value="1"/>
</dbReference>
<dbReference type="SMART" id="SM00091">
    <property type="entry name" value="PAS"/>
    <property type="match status" value="1"/>
</dbReference>
<reference evidence="17" key="1">
    <citation type="submission" date="2024-07" db="EMBL/GenBank/DDBJ databases">
        <authorList>
            <person name="Yu S.T."/>
        </authorList>
    </citation>
    <scope>NUCLEOTIDE SEQUENCE</scope>
    <source>
        <strain evidence="17">R17</strain>
    </source>
</reference>
<dbReference type="InterPro" id="IPR029016">
    <property type="entry name" value="GAF-like_dom_sf"/>
</dbReference>
<dbReference type="FunFam" id="3.30.450.40:FF:000035">
    <property type="entry name" value="PAS sensor protein"/>
    <property type="match status" value="1"/>
</dbReference>
<dbReference type="InterPro" id="IPR000014">
    <property type="entry name" value="PAS"/>
</dbReference>
<dbReference type="Gene3D" id="3.60.40.10">
    <property type="entry name" value="PPM-type phosphatase domain"/>
    <property type="match status" value="1"/>
</dbReference>
<dbReference type="InterPro" id="IPR001932">
    <property type="entry name" value="PPM-type_phosphatase-like_dom"/>
</dbReference>
<dbReference type="RefSeq" id="WP_369149743.1">
    <property type="nucleotide sequence ID" value="NZ_CP163433.1"/>
</dbReference>
<evidence type="ECO:0000256" key="14">
    <source>
        <dbReference type="ARBA" id="ARBA00075117"/>
    </source>
</evidence>
<evidence type="ECO:0000256" key="13">
    <source>
        <dbReference type="ARBA" id="ARBA00056274"/>
    </source>
</evidence>
<name>A0AB39NFY4_9ACTN</name>
<dbReference type="PROSITE" id="PS50112">
    <property type="entry name" value="PAS"/>
    <property type="match status" value="1"/>
</dbReference>
<comment type="function">
    <text evidence="13">Primarily acts as an independent SigF regulator that is sensitive to the osmosensory signal, mediating the cross talk of PknD with the SigF regulon. Possesses both phosphatase and kinase activities. The kinase domain functions as a classic anti-sigma factor-like kinase to phosphorylate the anti-anti-sigma factor domain at the canonical regulatory site, and the phosphatase domain antagonizes this activity.</text>
</comment>
<dbReference type="EMBL" id="CP163433">
    <property type="protein sequence ID" value="XDQ16796.1"/>
    <property type="molecule type" value="Genomic_DNA"/>
</dbReference>
<keyword evidence="8" id="KW-0067">ATP-binding</keyword>
<evidence type="ECO:0000256" key="3">
    <source>
        <dbReference type="ARBA" id="ARBA00022679"/>
    </source>
</evidence>
<dbReference type="InterPro" id="IPR052016">
    <property type="entry name" value="Bact_Sigma-Reg"/>
</dbReference>
<evidence type="ECO:0000256" key="2">
    <source>
        <dbReference type="ARBA" id="ARBA00022553"/>
    </source>
</evidence>
<dbReference type="EC" id="3.1.3.16" evidence="1"/>
<keyword evidence="11" id="KW-0464">Manganese</keyword>
<evidence type="ECO:0000259" key="16">
    <source>
        <dbReference type="PROSITE" id="PS50112"/>
    </source>
</evidence>
<keyword evidence="7" id="KW-0378">Hydrolase</keyword>
<dbReference type="Pfam" id="PF00989">
    <property type="entry name" value="PAS"/>
    <property type="match status" value="1"/>
</dbReference>
<dbReference type="Pfam" id="PF01590">
    <property type="entry name" value="GAF"/>
    <property type="match status" value="1"/>
</dbReference>
<evidence type="ECO:0000256" key="11">
    <source>
        <dbReference type="ARBA" id="ARBA00023211"/>
    </source>
</evidence>
<evidence type="ECO:0000256" key="12">
    <source>
        <dbReference type="ARBA" id="ARBA00047761"/>
    </source>
</evidence>
<dbReference type="SUPFAM" id="SSF55781">
    <property type="entry name" value="GAF domain-like"/>
    <property type="match status" value="1"/>
</dbReference>
<dbReference type="InterPro" id="IPR035965">
    <property type="entry name" value="PAS-like_dom_sf"/>
</dbReference>
<organism evidence="17">
    <name type="scientific">Streptomyces sp. R17</name>
    <dbReference type="NCBI Taxonomy" id="3238626"/>
    <lineage>
        <taxon>Bacteria</taxon>
        <taxon>Bacillati</taxon>
        <taxon>Actinomycetota</taxon>
        <taxon>Actinomycetes</taxon>
        <taxon>Kitasatosporales</taxon>
        <taxon>Streptomycetaceae</taxon>
        <taxon>Streptomyces</taxon>
    </lineage>
</organism>
<keyword evidence="9" id="KW-0460">Magnesium</keyword>
<evidence type="ECO:0000313" key="17">
    <source>
        <dbReference type="EMBL" id="XDQ16796.1"/>
    </source>
</evidence>
<evidence type="ECO:0000256" key="8">
    <source>
        <dbReference type="ARBA" id="ARBA00022840"/>
    </source>
</evidence>
<dbReference type="InterPro" id="IPR036457">
    <property type="entry name" value="PPM-type-like_dom_sf"/>
</dbReference>
<dbReference type="GO" id="GO:0004722">
    <property type="term" value="F:protein serine/threonine phosphatase activity"/>
    <property type="evidence" value="ECO:0007669"/>
    <property type="project" value="UniProtKB-EC"/>
</dbReference>
<sequence length="577" mass="61290">METAGEGPGPGAGRPGATGVALTAIGTGAYVVDGRGTIVAVNAAAERLLGRPAAALVGADAHDLLHRSAHGETVPTSQCRMRPAFLAGRPAQNDHDWFEKGDGTLLAIAWSITPYDTGADDTSALVLFHPREAAAEAPGTATSREGAPDELERLALLAETTTQLTSTLSVDEALHRLVTLVLPRLADWAVIDLISERDEVWRTKVVHFEDGVPVSRRDLEGPMAPVPAESPMPLSRALRGASSTIAGPDTYQGAPDSGIAVEQRKLFEATGMHSAAIAPIRGLRDVLGALTLGRSKQPDAFTTADLTLLEDITRRAGLALDNARLYQRQRKVAETMQRYLLPQLPRVPGLETTSRYLPAPDASHVGGDWYDAFPLGDGDTALVIGDVSGHDLDAAAGMAQLRNVLRSYAWSFRHEPPGRVVERVDRAVLRITDVSMATLVLAVLGTDEEGRWTLSWTNAGHPPPLLVTREGVAGYLTGGGGMLLGTGTGTGTDRPRADGSTVLPPGSTLVLYTDGLIEAPSHPIDEGLERLRRHAAVLAHRPVEVFADELLRRARPADNDDDVALLVVRVGARPERG</sequence>
<dbReference type="PANTHER" id="PTHR43156">
    <property type="entry name" value="STAGE II SPORULATION PROTEIN E-RELATED"/>
    <property type="match status" value="1"/>
</dbReference>
<keyword evidence="10" id="KW-0904">Protein phosphatase</keyword>
<dbReference type="Gene3D" id="3.30.450.40">
    <property type="match status" value="1"/>
</dbReference>
<evidence type="ECO:0000256" key="7">
    <source>
        <dbReference type="ARBA" id="ARBA00022801"/>
    </source>
</evidence>
<proteinExistence type="predicted"/>
<feature type="domain" description="PAS" evidence="16">
    <location>
        <begin position="21"/>
        <end position="66"/>
    </location>
</feature>
<keyword evidence="4" id="KW-0479">Metal-binding</keyword>
<dbReference type="GO" id="GO:0046872">
    <property type="term" value="F:metal ion binding"/>
    <property type="evidence" value="ECO:0007669"/>
    <property type="project" value="UniProtKB-KW"/>
</dbReference>
<dbReference type="AlphaFoldDB" id="A0AB39NFY4"/>
<dbReference type="SUPFAM" id="SSF55785">
    <property type="entry name" value="PYP-like sensor domain (PAS domain)"/>
    <property type="match status" value="1"/>
</dbReference>
<comment type="catalytic activity">
    <reaction evidence="12">
        <text>O-phospho-L-seryl-[protein] + H2O = L-seryl-[protein] + phosphate</text>
        <dbReference type="Rhea" id="RHEA:20629"/>
        <dbReference type="Rhea" id="RHEA-COMP:9863"/>
        <dbReference type="Rhea" id="RHEA-COMP:11604"/>
        <dbReference type="ChEBI" id="CHEBI:15377"/>
        <dbReference type="ChEBI" id="CHEBI:29999"/>
        <dbReference type="ChEBI" id="CHEBI:43474"/>
        <dbReference type="ChEBI" id="CHEBI:83421"/>
        <dbReference type="EC" id="3.1.3.16"/>
    </reaction>
</comment>
<evidence type="ECO:0000256" key="15">
    <source>
        <dbReference type="ARBA" id="ARBA00081350"/>
    </source>
</evidence>
<dbReference type="InterPro" id="IPR003018">
    <property type="entry name" value="GAF"/>
</dbReference>
<accession>A0AB39NFY4</accession>
<protein>
    <recommendedName>
        <fullName evidence="1">protein-serine/threonine phosphatase</fullName>
        <ecNumber evidence="1">3.1.3.16</ecNumber>
    </recommendedName>
    <alternativeName>
        <fullName evidence="15">Protein-serine/threonine phosphatase</fullName>
    </alternativeName>
    <alternativeName>
        <fullName evidence="14">Serine/threonine-protein kinase</fullName>
    </alternativeName>
</protein>
<keyword evidence="6" id="KW-0418">Kinase</keyword>